<reference evidence="2 3" key="1">
    <citation type="submission" date="2019-07" db="EMBL/GenBank/DDBJ databases">
        <title>Full genome sequence of Humibacter sp. WJ7-1.</title>
        <authorList>
            <person name="Im W.-T."/>
        </authorList>
    </citation>
    <scope>NUCLEOTIDE SEQUENCE [LARGE SCALE GENOMIC DNA]</scope>
    <source>
        <strain evidence="2 3">WJ7-1</strain>
    </source>
</reference>
<dbReference type="RefSeq" id="WP_146317669.1">
    <property type="nucleotide sequence ID" value="NZ_CP042305.1"/>
</dbReference>
<dbReference type="EMBL" id="CP042305">
    <property type="protein sequence ID" value="QDZ13594.1"/>
    <property type="molecule type" value="Genomic_DNA"/>
</dbReference>
<proteinExistence type="predicted"/>
<dbReference type="OrthoDB" id="7210788at2"/>
<feature type="domain" description="Htaa" evidence="1">
    <location>
        <begin position="6"/>
        <end position="146"/>
    </location>
</feature>
<evidence type="ECO:0000313" key="3">
    <source>
        <dbReference type="Proteomes" id="UP000320216"/>
    </source>
</evidence>
<evidence type="ECO:0000313" key="2">
    <source>
        <dbReference type="EMBL" id="QDZ13594.1"/>
    </source>
</evidence>
<dbReference type="AlphaFoldDB" id="A0A5B8M0Y5"/>
<dbReference type="InterPro" id="IPR007331">
    <property type="entry name" value="Htaa"/>
</dbReference>
<dbReference type="Proteomes" id="UP000320216">
    <property type="component" value="Chromosome"/>
</dbReference>
<dbReference type="KEGG" id="huw:FPZ11_01165"/>
<sequence length="151" mass="16598">MTASHALDWGVKQSLMRYVRMLDDGTIEVSEDAELSAEGTFRFPFVEVGADGILRYGGRVHWFGHHGLMDASLSSPWIALSPAPALSFDVELPDLPLERWTIATMKATETQPGVWAGTEVRLTSDGALTLGALQYHEYQQVDDLTFAARAS</sequence>
<dbReference type="Pfam" id="PF04213">
    <property type="entry name" value="HtaA"/>
    <property type="match status" value="1"/>
</dbReference>
<organism evidence="2 3">
    <name type="scientific">Humibacter ginsenosidimutans</name>
    <dbReference type="NCBI Taxonomy" id="2599293"/>
    <lineage>
        <taxon>Bacteria</taxon>
        <taxon>Bacillati</taxon>
        <taxon>Actinomycetota</taxon>
        <taxon>Actinomycetes</taxon>
        <taxon>Micrococcales</taxon>
        <taxon>Microbacteriaceae</taxon>
        <taxon>Humibacter</taxon>
    </lineage>
</organism>
<name>A0A5B8M0Y5_9MICO</name>
<accession>A0A5B8M0Y5</accession>
<protein>
    <recommendedName>
        <fullName evidence="1">Htaa domain-containing protein</fullName>
    </recommendedName>
</protein>
<gene>
    <name evidence="2" type="ORF">FPZ11_01165</name>
</gene>
<evidence type="ECO:0000259" key="1">
    <source>
        <dbReference type="Pfam" id="PF04213"/>
    </source>
</evidence>
<keyword evidence="3" id="KW-1185">Reference proteome</keyword>